<evidence type="ECO:0000256" key="4">
    <source>
        <dbReference type="ARBA" id="ARBA00015035"/>
    </source>
</evidence>
<evidence type="ECO:0000313" key="13">
    <source>
        <dbReference type="Proteomes" id="UP000664521"/>
    </source>
</evidence>
<feature type="domain" description="Bacterial bifunctional deaminase-reductase C-terminal" evidence="11">
    <location>
        <begin position="322"/>
        <end position="554"/>
    </location>
</feature>
<feature type="compositionally biased region" description="Polar residues" evidence="10">
    <location>
        <begin position="28"/>
        <end position="42"/>
    </location>
</feature>
<reference evidence="12" key="1">
    <citation type="submission" date="2021-03" db="EMBL/GenBank/DDBJ databases">
        <authorList>
            <person name="Tagirdzhanova G."/>
        </authorList>
    </citation>
    <scope>NUCLEOTIDE SEQUENCE</scope>
</reference>
<evidence type="ECO:0000259" key="11">
    <source>
        <dbReference type="Pfam" id="PF01872"/>
    </source>
</evidence>
<feature type="region of interest" description="Disordered" evidence="10">
    <location>
        <begin position="1"/>
        <end position="55"/>
    </location>
</feature>
<comment type="catalytic activity">
    <reaction evidence="8">
        <text>2,5-diamino-6-(1-D-ribitylamino)pyrimidin-4(3H)-one 5'-phosphate + NAD(+) = 2,5-diamino-6-(1-D-ribosylamino)pyrimidin-4(3H)-one 5'-phosphate + NADH + H(+)</text>
        <dbReference type="Rhea" id="RHEA:27274"/>
        <dbReference type="ChEBI" id="CHEBI:15378"/>
        <dbReference type="ChEBI" id="CHEBI:57540"/>
        <dbReference type="ChEBI" id="CHEBI:57945"/>
        <dbReference type="ChEBI" id="CHEBI:58890"/>
        <dbReference type="ChEBI" id="CHEBI:59545"/>
        <dbReference type="EC" id="1.1.1.302"/>
    </reaction>
</comment>
<dbReference type="InterPro" id="IPR050765">
    <property type="entry name" value="Riboflavin_Biosynth_HTPR"/>
</dbReference>
<name>A0A8H3IHJ7_9LECA</name>
<gene>
    <name evidence="12" type="primary">RIB7</name>
    <name evidence="12" type="ORF">HETSPECPRED_003913</name>
</gene>
<evidence type="ECO:0000256" key="6">
    <source>
        <dbReference type="ARBA" id="ARBA00030073"/>
    </source>
</evidence>
<keyword evidence="5" id="KW-0686">Riboflavin biosynthesis</keyword>
<evidence type="ECO:0000256" key="10">
    <source>
        <dbReference type="SAM" id="MobiDB-lite"/>
    </source>
</evidence>
<comment type="catalytic activity">
    <reaction evidence="9">
        <text>2,5-diamino-6-(1-D-ribitylamino)pyrimidin-4(3H)-one 5'-phosphate + NADP(+) = 2,5-diamino-6-(1-D-ribosylamino)pyrimidin-4(3H)-one 5'-phosphate + NADPH + H(+)</text>
        <dbReference type="Rhea" id="RHEA:27278"/>
        <dbReference type="ChEBI" id="CHEBI:15378"/>
        <dbReference type="ChEBI" id="CHEBI:57783"/>
        <dbReference type="ChEBI" id="CHEBI:58349"/>
        <dbReference type="ChEBI" id="CHEBI:58890"/>
        <dbReference type="ChEBI" id="CHEBI:59545"/>
        <dbReference type="EC" id="1.1.1.302"/>
    </reaction>
</comment>
<dbReference type="GO" id="GO:0008703">
    <property type="term" value="F:5-amino-6-(5-phosphoribosylamino)uracil reductase activity"/>
    <property type="evidence" value="ECO:0007669"/>
    <property type="project" value="InterPro"/>
</dbReference>
<evidence type="ECO:0000256" key="3">
    <source>
        <dbReference type="ARBA" id="ARBA00012851"/>
    </source>
</evidence>
<evidence type="ECO:0000313" key="12">
    <source>
        <dbReference type="EMBL" id="CAF9918983.1"/>
    </source>
</evidence>
<evidence type="ECO:0000256" key="7">
    <source>
        <dbReference type="ARBA" id="ARBA00031630"/>
    </source>
</evidence>
<accession>A0A8H3IHJ7</accession>
<evidence type="ECO:0000256" key="5">
    <source>
        <dbReference type="ARBA" id="ARBA00022619"/>
    </source>
</evidence>
<evidence type="ECO:0000256" key="9">
    <source>
        <dbReference type="ARBA" id="ARBA00049020"/>
    </source>
</evidence>
<dbReference type="Gene3D" id="3.40.430.10">
    <property type="entry name" value="Dihydrofolate Reductase, subunit A"/>
    <property type="match status" value="1"/>
</dbReference>
<protein>
    <recommendedName>
        <fullName evidence="4">2,5-diamino-6-ribosylamino-4(3H)-pyrimidinone 5'-phosphate reductase</fullName>
        <ecNumber evidence="3">1.1.1.302</ecNumber>
    </recommendedName>
    <alternativeName>
        <fullName evidence="7">2,5-diamino-6-(5-phospho-D-ribosylamino)pyrimidin-4(3H)-one reductase</fullName>
    </alternativeName>
    <alternativeName>
        <fullName evidence="6">2,5-diamino-6-ribitylamino-4(3H)-pyrimidinone 5'-phosphate synthase</fullName>
    </alternativeName>
</protein>
<evidence type="ECO:0000256" key="8">
    <source>
        <dbReference type="ARBA" id="ARBA00047550"/>
    </source>
</evidence>
<keyword evidence="13" id="KW-1185">Reference proteome</keyword>
<sequence length="566" mass="63008">MDDIGQYAPAEDANAQFGPIDPGAESTVAESSNSINGPNGTDTPKYPTPTRSLVHLRQPPPRLAEMRTRLFELKEKIELRVEEFELYWPYVDNVWVRQHRANADKSGRVITDYYACRLQRPTYNPSKGLRPEGKPARKKQIRQGGTCQKRLKTVHHNGGYTGITIIPVGDQDEHTHDLDHIDEVKRTSVLMDIARSEVMRGYMPASVFTVMNEDPEKLAMSGGRHLNRNDVRNASQAWRQHYKAELRVHEGYKYDHGNGIVRQDFIDPTLTNNFTDIIDAAMSGPSPLPPNTLRFPEELQAMLEPYLPPKGLAVDPSGLQLPHVTLTYATSMDSCLTLAPGLQTILSGPESKAMTHFLRSRHDAILIGVGTATADDPGLNCRLEGVGGFGGIGWEGQPRPVIIDPGARWVVTPESRILKTVHEGKGRGPWIIIATGFAMDPMRLEMLKFYGGKYLGLTEFDNRHRLRWEAILKALSAEGIRSVMIEGGGKVINDLLLPNHSHLVNSAVVTIAPTYLGREGLLVSPAPKHDESGRPQPVLRFKNVKWQPMGEDIVMCAKVRDEDVEK</sequence>
<proteinExistence type="inferred from homology"/>
<evidence type="ECO:0000256" key="1">
    <source>
        <dbReference type="ARBA" id="ARBA00003555"/>
    </source>
</evidence>
<organism evidence="12 13">
    <name type="scientific">Heterodermia speciosa</name>
    <dbReference type="NCBI Taxonomy" id="116794"/>
    <lineage>
        <taxon>Eukaryota</taxon>
        <taxon>Fungi</taxon>
        <taxon>Dikarya</taxon>
        <taxon>Ascomycota</taxon>
        <taxon>Pezizomycotina</taxon>
        <taxon>Lecanoromycetes</taxon>
        <taxon>OSLEUM clade</taxon>
        <taxon>Lecanoromycetidae</taxon>
        <taxon>Caliciales</taxon>
        <taxon>Physciaceae</taxon>
        <taxon>Heterodermia</taxon>
    </lineage>
</organism>
<comment type="function">
    <text evidence="1">Catalyzes an early step in riboflavin biosynthesis, the NADPH-dependent reduction of the ribose side chain of 2,5-diamino-6-ribosylamino-4(3H)-pyrimidinone 5'-phosphate, yielding 2,5-diamino-6-ribitylamino-4(3H)-pyrimidinone 5'-phosphate.</text>
</comment>
<dbReference type="EMBL" id="CAJPDS010000023">
    <property type="protein sequence ID" value="CAF9918983.1"/>
    <property type="molecule type" value="Genomic_DNA"/>
</dbReference>
<dbReference type="AlphaFoldDB" id="A0A8H3IHJ7"/>
<dbReference type="SUPFAM" id="SSF53597">
    <property type="entry name" value="Dihydrofolate reductase-like"/>
    <property type="match status" value="1"/>
</dbReference>
<dbReference type="OrthoDB" id="5432at2759"/>
<dbReference type="GO" id="GO:0009231">
    <property type="term" value="P:riboflavin biosynthetic process"/>
    <property type="evidence" value="ECO:0007669"/>
    <property type="project" value="UniProtKB-KW"/>
</dbReference>
<dbReference type="InterPro" id="IPR024072">
    <property type="entry name" value="DHFR-like_dom_sf"/>
</dbReference>
<dbReference type="Pfam" id="PF01872">
    <property type="entry name" value="RibD_C"/>
    <property type="match status" value="1"/>
</dbReference>
<dbReference type="PANTHER" id="PTHR38011">
    <property type="entry name" value="DIHYDROFOLATE REDUCTASE FAMILY PROTEIN (AFU_ORTHOLOGUE AFUA_8G06820)"/>
    <property type="match status" value="1"/>
</dbReference>
<dbReference type="Proteomes" id="UP000664521">
    <property type="component" value="Unassembled WGS sequence"/>
</dbReference>
<comment type="similarity">
    <text evidence="2">Belongs to the HTP reductase family.</text>
</comment>
<dbReference type="EC" id="1.1.1.302" evidence="3"/>
<dbReference type="InterPro" id="IPR002734">
    <property type="entry name" value="RibDG_C"/>
</dbReference>
<comment type="caution">
    <text evidence="12">The sequence shown here is derived from an EMBL/GenBank/DDBJ whole genome shotgun (WGS) entry which is preliminary data.</text>
</comment>
<dbReference type="PANTHER" id="PTHR38011:SF8">
    <property type="entry name" value="2,5-DIAMINO-6-RIBOSYLAMINO-4(3H)-PYRIMIDINONE 5'-PHOSPHATE REDUCTASE"/>
    <property type="match status" value="1"/>
</dbReference>
<evidence type="ECO:0000256" key="2">
    <source>
        <dbReference type="ARBA" id="ARBA00009723"/>
    </source>
</evidence>